<dbReference type="GeneID" id="82525859"/>
<dbReference type="SUPFAM" id="SSF53187">
    <property type="entry name" value="Zn-dependent exopeptidases"/>
    <property type="match status" value="1"/>
</dbReference>
<dbReference type="SUPFAM" id="SSF55031">
    <property type="entry name" value="Bacterial exopeptidase dimerisation domain"/>
    <property type="match status" value="1"/>
</dbReference>
<evidence type="ECO:0000256" key="2">
    <source>
        <dbReference type="ARBA" id="ARBA00001947"/>
    </source>
</evidence>
<dbReference type="Proteomes" id="UP000244905">
    <property type="component" value="Unassembled WGS sequence"/>
</dbReference>
<dbReference type="EMBL" id="PUEC01000010">
    <property type="protein sequence ID" value="PWB02735.1"/>
    <property type="molecule type" value="Genomic_DNA"/>
</dbReference>
<evidence type="ECO:0000256" key="3">
    <source>
        <dbReference type="ARBA" id="ARBA00022670"/>
    </source>
</evidence>
<gene>
    <name evidence="19" type="ORF">C5O23_05820</name>
</gene>
<evidence type="ECO:0000313" key="20">
    <source>
        <dbReference type="Proteomes" id="UP000244905"/>
    </source>
</evidence>
<feature type="domain" description="Peptidase M20 dimerisation" evidence="18">
    <location>
        <begin position="208"/>
        <end position="290"/>
    </location>
</feature>
<organism evidence="19 20">
    <name type="scientific">Duncaniella muris</name>
    <dbReference type="NCBI Taxonomy" id="2094150"/>
    <lineage>
        <taxon>Bacteria</taxon>
        <taxon>Pseudomonadati</taxon>
        <taxon>Bacteroidota</taxon>
        <taxon>Bacteroidia</taxon>
        <taxon>Bacteroidales</taxon>
        <taxon>Muribaculaceae</taxon>
        <taxon>Duncaniella</taxon>
    </lineage>
</organism>
<dbReference type="Pfam" id="PF07687">
    <property type="entry name" value="M20_dimer"/>
    <property type="match status" value="1"/>
</dbReference>
<comment type="cofactor">
    <cofactor evidence="2">
        <name>Zn(2+)</name>
        <dbReference type="ChEBI" id="CHEBI:29105"/>
    </cofactor>
</comment>
<evidence type="ECO:0000256" key="8">
    <source>
        <dbReference type="ARBA" id="ARBA00023285"/>
    </source>
</evidence>
<dbReference type="InterPro" id="IPR001160">
    <property type="entry name" value="Peptidase_M20C"/>
</dbReference>
<keyword evidence="6" id="KW-0862">Zinc</keyword>
<dbReference type="EC" id="3.4.13.18" evidence="10"/>
<keyword evidence="5" id="KW-0378">Hydrolase</keyword>
<dbReference type="AlphaFoldDB" id="A0A2V1IQQ4"/>
<dbReference type="PRINTS" id="PR00934">
    <property type="entry name" value="XHISDIPTASE"/>
</dbReference>
<keyword evidence="4" id="KW-0479">Metal-binding</keyword>
<evidence type="ECO:0000259" key="18">
    <source>
        <dbReference type="Pfam" id="PF07687"/>
    </source>
</evidence>
<dbReference type="Gene3D" id="3.40.630.10">
    <property type="entry name" value="Zn peptidases"/>
    <property type="match status" value="2"/>
</dbReference>
<dbReference type="InterPro" id="IPR002933">
    <property type="entry name" value="Peptidase_M20"/>
</dbReference>
<evidence type="ECO:0000313" key="19">
    <source>
        <dbReference type="EMBL" id="PWB02735.1"/>
    </source>
</evidence>
<protein>
    <recommendedName>
        <fullName evidence="13">Cytosol non-specific dipeptidase</fullName>
        <ecNumber evidence="10">3.4.13.18</ecNumber>
    </recommendedName>
    <alternativeName>
        <fullName evidence="16">Aminoacyl-histidine dipeptidase</fullName>
    </alternativeName>
    <alternativeName>
        <fullName evidence="15">Beta-alanyl-histidine dipeptidase</fullName>
    </alternativeName>
    <alternativeName>
        <fullName evidence="14">Carnosinase</fullName>
    </alternativeName>
    <alternativeName>
        <fullName evidence="11">Peptidase D</fullName>
    </alternativeName>
    <alternativeName>
        <fullName evidence="17">Xaa-His dipeptidase</fullName>
    </alternativeName>
</protein>
<evidence type="ECO:0000256" key="16">
    <source>
        <dbReference type="ARBA" id="ARBA00077688"/>
    </source>
</evidence>
<evidence type="ECO:0000256" key="10">
    <source>
        <dbReference type="ARBA" id="ARBA00038976"/>
    </source>
</evidence>
<dbReference type="GO" id="GO:0070573">
    <property type="term" value="F:metallodipeptidase activity"/>
    <property type="evidence" value="ECO:0007669"/>
    <property type="project" value="TreeGrafter"/>
</dbReference>
<keyword evidence="20" id="KW-1185">Reference proteome</keyword>
<evidence type="ECO:0000256" key="9">
    <source>
        <dbReference type="ARBA" id="ARBA00036421"/>
    </source>
</evidence>
<dbReference type="InterPro" id="IPR036264">
    <property type="entry name" value="Bact_exopeptidase_dim_dom"/>
</dbReference>
<sequence>MEIKDLQPREVFAIFDEITKIPRPSKKEEKIRQYLLDFAKAHNLEVKTDKVGNVVITKPATPGHENAPTVIMQGHMDMVCESNDKNFDFANSPIPVVIDGDWVRTKGTTLGADNGIGMAAALAALIDDSYEHGPLEALFTVDEETGMTGANNLGEDMISGTMLLNLDSEDDAEIFVGCAGGVDTQAFFTYNRSFAPTDFMYFKINVEGLNGGHSGGDIHLGRANANKLLARFLFMLSGKHEVVVSEIDGGNLRNAIPRAAHAVIGVHTSRKEEVRTMLNHYIADLENEYQGVEPGLKITMESVDTPEFTIDQQTSLNLIRAVYGAPHGVVSMSRELEGLVETSTNLASVKMASDNTIVVTTSQRSSVESRKWDIARQVEAVFLLAGARVEHGDGYPGWQPNLESPIMKISRDAYKELYGVEPAIKAIHAGLECGLFLTKYPYLDMVSFGPTLRDVHSPSESMYIPAVERFWGQLKRTLEKVGELKK</sequence>
<accession>A0A2V1IQQ4</accession>
<comment type="catalytic activity">
    <reaction evidence="9">
        <text>Hydrolysis of dipeptides, preferentially hydrophobic dipeptides including prolyl amino acids.</text>
        <dbReference type="EC" id="3.4.13.18"/>
    </reaction>
</comment>
<evidence type="ECO:0000256" key="6">
    <source>
        <dbReference type="ARBA" id="ARBA00022833"/>
    </source>
</evidence>
<comment type="similarity">
    <text evidence="12">Belongs to the peptidase M20C family.</text>
</comment>
<dbReference type="Pfam" id="PF01546">
    <property type="entry name" value="Peptidase_M20"/>
    <property type="match status" value="1"/>
</dbReference>
<dbReference type="PANTHER" id="PTHR43501:SF1">
    <property type="entry name" value="CYTOSOL NON-SPECIFIC DIPEPTIDASE"/>
    <property type="match status" value="1"/>
</dbReference>
<evidence type="ECO:0000256" key="1">
    <source>
        <dbReference type="ARBA" id="ARBA00001941"/>
    </source>
</evidence>
<evidence type="ECO:0000256" key="5">
    <source>
        <dbReference type="ARBA" id="ARBA00022801"/>
    </source>
</evidence>
<evidence type="ECO:0000256" key="4">
    <source>
        <dbReference type="ARBA" id="ARBA00022723"/>
    </source>
</evidence>
<dbReference type="GO" id="GO:0006508">
    <property type="term" value="P:proteolysis"/>
    <property type="evidence" value="ECO:0007669"/>
    <property type="project" value="UniProtKB-KW"/>
</dbReference>
<evidence type="ECO:0000256" key="7">
    <source>
        <dbReference type="ARBA" id="ARBA00023049"/>
    </source>
</evidence>
<dbReference type="FunFam" id="3.40.630.10:FF:000015">
    <property type="entry name" value="Aminoacyl-histidine dipeptidase PepD"/>
    <property type="match status" value="1"/>
</dbReference>
<evidence type="ECO:0000256" key="15">
    <source>
        <dbReference type="ARBA" id="ARBA00076004"/>
    </source>
</evidence>
<evidence type="ECO:0000256" key="13">
    <source>
        <dbReference type="ARBA" id="ARBA00071271"/>
    </source>
</evidence>
<dbReference type="NCBIfam" id="TIGR01893">
    <property type="entry name" value="aa-his-dipept"/>
    <property type="match status" value="1"/>
</dbReference>
<comment type="caution">
    <text evidence="19">The sequence shown here is derived from an EMBL/GenBank/DDBJ whole genome shotgun (WGS) entry which is preliminary data.</text>
</comment>
<dbReference type="GO" id="GO:0005829">
    <property type="term" value="C:cytosol"/>
    <property type="evidence" value="ECO:0007669"/>
    <property type="project" value="TreeGrafter"/>
</dbReference>
<name>A0A2V1IQQ4_9BACT</name>
<evidence type="ECO:0000256" key="12">
    <source>
        <dbReference type="ARBA" id="ARBA00061423"/>
    </source>
</evidence>
<dbReference type="FunFam" id="3.40.630.10:FF:000018">
    <property type="entry name" value="Aminoacyl-histidine dipeptidase PepD"/>
    <property type="match status" value="1"/>
</dbReference>
<proteinExistence type="inferred from homology"/>
<dbReference type="InterPro" id="IPR011650">
    <property type="entry name" value="Peptidase_M20_dimer"/>
</dbReference>
<dbReference type="PIRSF" id="PIRSF016599">
    <property type="entry name" value="Xaa-His_dipept"/>
    <property type="match status" value="1"/>
</dbReference>
<comment type="cofactor">
    <cofactor evidence="1">
        <name>Co(2+)</name>
        <dbReference type="ChEBI" id="CHEBI:48828"/>
    </cofactor>
</comment>
<reference evidence="20" key="1">
    <citation type="submission" date="2018-02" db="EMBL/GenBank/DDBJ databases">
        <authorList>
            <person name="Clavel T."/>
            <person name="Strowig T."/>
        </authorList>
    </citation>
    <scope>NUCLEOTIDE SEQUENCE [LARGE SCALE GENOMIC DNA]</scope>
    <source>
        <strain evidence="20">DSM 103720</strain>
    </source>
</reference>
<evidence type="ECO:0000256" key="14">
    <source>
        <dbReference type="ARBA" id="ARBA00075285"/>
    </source>
</evidence>
<dbReference type="RefSeq" id="WP_107032009.1">
    <property type="nucleotide sequence ID" value="NZ_CAPDHO010000003.1"/>
</dbReference>
<keyword evidence="8" id="KW-0170">Cobalt</keyword>
<keyword evidence="7" id="KW-0482">Metalloprotease</keyword>
<dbReference type="CDD" id="cd03890">
    <property type="entry name" value="M20_pepD"/>
    <property type="match status" value="1"/>
</dbReference>
<dbReference type="GO" id="GO:0046872">
    <property type="term" value="F:metal ion binding"/>
    <property type="evidence" value="ECO:0007669"/>
    <property type="project" value="UniProtKB-KW"/>
</dbReference>
<keyword evidence="3" id="KW-0645">Protease</keyword>
<dbReference type="PANTHER" id="PTHR43501">
    <property type="entry name" value="CYTOSOL NON-SPECIFIC DIPEPTIDASE"/>
    <property type="match status" value="1"/>
</dbReference>
<evidence type="ECO:0000256" key="17">
    <source>
        <dbReference type="ARBA" id="ARBA00078074"/>
    </source>
</evidence>
<evidence type="ECO:0000256" key="11">
    <source>
        <dbReference type="ARBA" id="ARBA00044252"/>
    </source>
</evidence>